<dbReference type="Proteomes" id="UP001175271">
    <property type="component" value="Unassembled WGS sequence"/>
</dbReference>
<feature type="compositionally biased region" description="Acidic residues" evidence="1">
    <location>
        <begin position="101"/>
        <end position="123"/>
    </location>
</feature>
<reference evidence="2" key="1">
    <citation type="submission" date="2023-06" db="EMBL/GenBank/DDBJ databases">
        <title>Genomic analysis of the entomopathogenic nematode Steinernema hermaphroditum.</title>
        <authorList>
            <person name="Schwarz E.M."/>
            <person name="Heppert J.K."/>
            <person name="Baniya A."/>
            <person name="Schwartz H.T."/>
            <person name="Tan C.-H."/>
            <person name="Antoshechkin I."/>
            <person name="Sternberg P.W."/>
            <person name="Goodrich-Blair H."/>
            <person name="Dillman A.R."/>
        </authorList>
    </citation>
    <scope>NUCLEOTIDE SEQUENCE</scope>
    <source>
        <strain evidence="2">PS9179</strain>
        <tissue evidence="2">Whole animal</tissue>
    </source>
</reference>
<proteinExistence type="predicted"/>
<evidence type="ECO:0000313" key="2">
    <source>
        <dbReference type="EMBL" id="KAK0400026.1"/>
    </source>
</evidence>
<sequence length="207" mass="23750">MVDSDLDMYLDSTAERVASVTLESDSFPETPDIQRTKYKRRRKIIKKARNPNQSSGNACYRYQHDSGGMDVDVDSHYSEEHHMASGSNMEWERDLTAESDLSSDSECTDDYSDADDEQSDDEPLTMSKRPETTFERRGTSMHGTASFGCATPRTIMRRLERFVRDDSQSEIEIPCLSKPHELRRLIQHLGLEKANRHRGAIILRKTK</sequence>
<accession>A0AA39H6A4</accession>
<feature type="compositionally biased region" description="Basic and acidic residues" evidence="1">
    <location>
        <begin position="128"/>
        <end position="138"/>
    </location>
</feature>
<feature type="region of interest" description="Disordered" evidence="1">
    <location>
        <begin position="27"/>
        <end position="58"/>
    </location>
</feature>
<dbReference type="EMBL" id="JAUCMV010000005">
    <property type="protein sequence ID" value="KAK0400026.1"/>
    <property type="molecule type" value="Genomic_DNA"/>
</dbReference>
<name>A0AA39H6A4_9BILA</name>
<evidence type="ECO:0000256" key="1">
    <source>
        <dbReference type="SAM" id="MobiDB-lite"/>
    </source>
</evidence>
<gene>
    <name evidence="2" type="ORF">QR680_003316</name>
</gene>
<feature type="region of interest" description="Disordered" evidence="1">
    <location>
        <begin position="79"/>
        <end position="148"/>
    </location>
</feature>
<comment type="caution">
    <text evidence="2">The sequence shown here is derived from an EMBL/GenBank/DDBJ whole genome shotgun (WGS) entry which is preliminary data.</text>
</comment>
<feature type="compositionally biased region" description="Basic residues" evidence="1">
    <location>
        <begin position="36"/>
        <end position="49"/>
    </location>
</feature>
<organism evidence="2 3">
    <name type="scientific">Steinernema hermaphroditum</name>
    <dbReference type="NCBI Taxonomy" id="289476"/>
    <lineage>
        <taxon>Eukaryota</taxon>
        <taxon>Metazoa</taxon>
        <taxon>Ecdysozoa</taxon>
        <taxon>Nematoda</taxon>
        <taxon>Chromadorea</taxon>
        <taxon>Rhabditida</taxon>
        <taxon>Tylenchina</taxon>
        <taxon>Panagrolaimomorpha</taxon>
        <taxon>Strongyloidoidea</taxon>
        <taxon>Steinernematidae</taxon>
        <taxon>Steinernema</taxon>
    </lineage>
</organism>
<evidence type="ECO:0000313" key="3">
    <source>
        <dbReference type="Proteomes" id="UP001175271"/>
    </source>
</evidence>
<protein>
    <submittedName>
        <fullName evidence="2">Uncharacterized protein</fullName>
    </submittedName>
</protein>
<keyword evidence="3" id="KW-1185">Reference proteome</keyword>
<dbReference type="AlphaFoldDB" id="A0AA39H6A4"/>